<protein>
    <submittedName>
        <fullName evidence="2">Uncharacterized protein</fullName>
    </submittedName>
</protein>
<feature type="compositionally biased region" description="Low complexity" evidence="1">
    <location>
        <begin position="133"/>
        <end position="143"/>
    </location>
</feature>
<dbReference type="EMBL" id="VRMN01000006">
    <property type="protein sequence ID" value="KAA8493474.1"/>
    <property type="molecule type" value="Genomic_DNA"/>
</dbReference>
<sequence>MTTALAETSVFGSAVCIVDETSEYTTAQLRIRALTMSAFAGKPGRYSESDKVLSIEELSSAVRALALNVQEKEPEKEPEKAKNENPPRGPRQVKRFCTHCKRDGHTEPYCRRKKAGFPPASAVHALEKEESSGSESSSDESASPELSVLAVMMDAARGVNTVLTIHEAKFRGLVVDTGSLGDVAGLRQWRAFCEVTGNNENLEPLDTESVTRGKRLTSIGRANVRIAEQTGKYFLEASIVVFDDSTCDAELPMILDLEFMKRQNLALLPDPLLRRAAEEVTAGDRVTLRRICDDCHVCKWYAGRRNPFSEAAEVETSLNHVVFAGFVFLEEFPERPKIKVLQIVCAGTKLTVVQPVKEDATYAEHARDIFKL</sequence>
<keyword evidence="3" id="KW-1185">Reference proteome</keyword>
<feature type="compositionally biased region" description="Basic and acidic residues" evidence="1">
    <location>
        <begin position="70"/>
        <end position="85"/>
    </location>
</feature>
<organism evidence="2 3">
    <name type="scientific">Porphyridium purpureum</name>
    <name type="common">Red alga</name>
    <name type="synonym">Porphyridium cruentum</name>
    <dbReference type="NCBI Taxonomy" id="35688"/>
    <lineage>
        <taxon>Eukaryota</taxon>
        <taxon>Rhodophyta</taxon>
        <taxon>Bangiophyceae</taxon>
        <taxon>Porphyridiales</taxon>
        <taxon>Porphyridiaceae</taxon>
        <taxon>Porphyridium</taxon>
    </lineage>
</organism>
<proteinExistence type="predicted"/>
<evidence type="ECO:0000313" key="2">
    <source>
        <dbReference type="EMBL" id="KAA8493474.1"/>
    </source>
</evidence>
<dbReference type="Proteomes" id="UP000324585">
    <property type="component" value="Unassembled WGS sequence"/>
</dbReference>
<evidence type="ECO:0000313" key="3">
    <source>
        <dbReference type="Proteomes" id="UP000324585"/>
    </source>
</evidence>
<feature type="region of interest" description="Disordered" evidence="1">
    <location>
        <begin position="124"/>
        <end position="143"/>
    </location>
</feature>
<comment type="caution">
    <text evidence="2">The sequence shown here is derived from an EMBL/GenBank/DDBJ whole genome shotgun (WGS) entry which is preliminary data.</text>
</comment>
<feature type="region of interest" description="Disordered" evidence="1">
    <location>
        <begin position="69"/>
        <end position="94"/>
    </location>
</feature>
<reference evidence="3" key="1">
    <citation type="journal article" date="2019" name="Nat. Commun.">
        <title>Expansion of phycobilisome linker gene families in mesophilic red algae.</title>
        <authorList>
            <person name="Lee J."/>
            <person name="Kim D."/>
            <person name="Bhattacharya D."/>
            <person name="Yoon H.S."/>
        </authorList>
    </citation>
    <scope>NUCLEOTIDE SEQUENCE [LARGE SCALE GENOMIC DNA]</scope>
    <source>
        <strain evidence="3">CCMP 1328</strain>
    </source>
</reference>
<dbReference type="AlphaFoldDB" id="A0A5J4YS05"/>
<gene>
    <name evidence="2" type="ORF">FVE85_4611</name>
</gene>
<evidence type="ECO:0000256" key="1">
    <source>
        <dbReference type="SAM" id="MobiDB-lite"/>
    </source>
</evidence>
<accession>A0A5J4YS05</accession>
<name>A0A5J4YS05_PORPP</name>